<evidence type="ECO:0000256" key="5">
    <source>
        <dbReference type="ARBA" id="ARBA00022989"/>
    </source>
</evidence>
<evidence type="ECO:0000313" key="9">
    <source>
        <dbReference type="Proteomes" id="UP000695022"/>
    </source>
</evidence>
<proteinExistence type="predicted"/>
<dbReference type="PANTHER" id="PTHR22950">
    <property type="entry name" value="AMINO ACID TRANSPORTER"/>
    <property type="match status" value="1"/>
</dbReference>
<evidence type="ECO:0000256" key="3">
    <source>
        <dbReference type="ARBA" id="ARBA00022692"/>
    </source>
</evidence>
<keyword evidence="4" id="KW-0029">Amino-acid transport</keyword>
<keyword evidence="6 7" id="KW-0472">Membrane</keyword>
<feature type="domain" description="Amino acid transporter transmembrane" evidence="8">
    <location>
        <begin position="10"/>
        <end position="239"/>
    </location>
</feature>
<keyword evidence="9" id="KW-1185">Reference proteome</keyword>
<evidence type="ECO:0000256" key="7">
    <source>
        <dbReference type="SAM" id="Phobius"/>
    </source>
</evidence>
<gene>
    <name evidence="10" type="primary">LOC106809906</name>
</gene>
<feature type="transmembrane region" description="Helical" evidence="7">
    <location>
        <begin position="33"/>
        <end position="56"/>
    </location>
</feature>
<reference evidence="10" key="1">
    <citation type="submission" date="2025-08" db="UniProtKB">
        <authorList>
            <consortium name="RefSeq"/>
        </authorList>
    </citation>
    <scope>IDENTIFICATION</scope>
</reference>
<dbReference type="InterPro" id="IPR013057">
    <property type="entry name" value="AA_transpt_TM"/>
</dbReference>
<keyword evidence="5 7" id="KW-1133">Transmembrane helix</keyword>
<feature type="transmembrane region" description="Helical" evidence="7">
    <location>
        <begin position="7"/>
        <end position="27"/>
    </location>
</feature>
<accession>A0ABM1E8V9</accession>
<evidence type="ECO:0000313" key="10">
    <source>
        <dbReference type="RefSeq" id="XP_014668630.1"/>
    </source>
</evidence>
<name>A0ABM1E8V9_PRICU</name>
<evidence type="ECO:0000256" key="4">
    <source>
        <dbReference type="ARBA" id="ARBA00022970"/>
    </source>
</evidence>
<protein>
    <submittedName>
        <fullName evidence="10">Sodium-coupled neutral amino acid transporter 10</fullName>
    </submittedName>
</protein>
<sequence>MASFTEIPHVINLGNSIIGVSILAMPFCFKQCGIALAILLVLFSNCLTKATCHLLLRSAQITKKRNYEFLSYHVLGPVGKFAVEISMIGFLIGTGIAYFVIIGDLGPPIVANLLGIEDDASLRKLLMVAMAVLILPLCLLREIASLSHFNAMSMLFYCIFVGKIVFESLPMLLSSKWLLHANLWRPAGVFRCLPIFAMALSCQFQIFVIYEDLADPSLKAMKSIVAGAVNLCSLVYITVSGRR</sequence>
<feature type="transmembrane region" description="Helical" evidence="7">
    <location>
        <begin position="222"/>
        <end position="239"/>
    </location>
</feature>
<dbReference type="PANTHER" id="PTHR22950:SF646">
    <property type="entry name" value="SODIUM-COUPLED NEUTRAL AMINO ACID TRANSPORTER 10-RELATED"/>
    <property type="match status" value="1"/>
</dbReference>
<evidence type="ECO:0000256" key="6">
    <source>
        <dbReference type="ARBA" id="ARBA00023136"/>
    </source>
</evidence>
<feature type="transmembrane region" description="Helical" evidence="7">
    <location>
        <begin position="193"/>
        <end position="210"/>
    </location>
</feature>
<comment type="subcellular location">
    <subcellularLocation>
        <location evidence="1">Membrane</location>
        <topology evidence="1">Multi-pass membrane protein</topology>
    </subcellularLocation>
</comment>
<dbReference type="Proteomes" id="UP000695022">
    <property type="component" value="Unplaced"/>
</dbReference>
<evidence type="ECO:0000256" key="2">
    <source>
        <dbReference type="ARBA" id="ARBA00022448"/>
    </source>
</evidence>
<feature type="transmembrane region" description="Helical" evidence="7">
    <location>
        <begin position="122"/>
        <end position="140"/>
    </location>
</feature>
<evidence type="ECO:0000259" key="8">
    <source>
        <dbReference type="Pfam" id="PF01490"/>
    </source>
</evidence>
<dbReference type="GeneID" id="106809906"/>
<keyword evidence="2" id="KW-0813">Transport</keyword>
<evidence type="ECO:0000256" key="1">
    <source>
        <dbReference type="ARBA" id="ARBA00004141"/>
    </source>
</evidence>
<organism evidence="9 10">
    <name type="scientific">Priapulus caudatus</name>
    <name type="common">Priapulid worm</name>
    <dbReference type="NCBI Taxonomy" id="37621"/>
    <lineage>
        <taxon>Eukaryota</taxon>
        <taxon>Metazoa</taxon>
        <taxon>Ecdysozoa</taxon>
        <taxon>Scalidophora</taxon>
        <taxon>Priapulida</taxon>
        <taxon>Priapulimorpha</taxon>
        <taxon>Priapulimorphida</taxon>
        <taxon>Priapulidae</taxon>
        <taxon>Priapulus</taxon>
    </lineage>
</organism>
<dbReference type="Pfam" id="PF01490">
    <property type="entry name" value="Aa_trans"/>
    <property type="match status" value="1"/>
</dbReference>
<feature type="transmembrane region" description="Helical" evidence="7">
    <location>
        <begin position="152"/>
        <end position="173"/>
    </location>
</feature>
<keyword evidence="3 7" id="KW-0812">Transmembrane</keyword>
<dbReference type="RefSeq" id="XP_014668630.1">
    <property type="nucleotide sequence ID" value="XM_014813144.1"/>
</dbReference>